<protein>
    <submittedName>
        <fullName evidence="2">Uncharacterized protein</fullName>
    </submittedName>
</protein>
<comment type="caution">
    <text evidence="2">The sequence shown here is derived from an EMBL/GenBank/DDBJ whole genome shotgun (WGS) entry which is preliminary data.</text>
</comment>
<feature type="non-terminal residue" evidence="2">
    <location>
        <position position="1"/>
    </location>
</feature>
<keyword evidence="3" id="KW-1185">Reference proteome</keyword>
<dbReference type="OrthoDB" id="9836846at2759"/>
<evidence type="ECO:0000256" key="1">
    <source>
        <dbReference type="SAM" id="MobiDB-lite"/>
    </source>
</evidence>
<dbReference type="PANTHER" id="PTHR37882">
    <property type="entry name" value="HYPOTHETICAL PROTEIN LOC690352"/>
    <property type="match status" value="1"/>
</dbReference>
<dbReference type="Proteomes" id="UP000700334">
    <property type="component" value="Unassembled WGS sequence"/>
</dbReference>
<feature type="region of interest" description="Disordered" evidence="1">
    <location>
        <begin position="1"/>
        <end position="142"/>
    </location>
</feature>
<accession>A0A8J6DER2</accession>
<reference evidence="2" key="1">
    <citation type="journal article" date="2021" name="Evol. Appl.">
        <title>The genome of the Pyrenean desman and the effects of bottlenecks and inbreeding on the genomic landscape of an endangered species.</title>
        <authorList>
            <person name="Escoda L."/>
            <person name="Castresana J."/>
        </authorList>
    </citation>
    <scope>NUCLEOTIDE SEQUENCE</scope>
    <source>
        <strain evidence="2">IBE-C5619</strain>
    </source>
</reference>
<proteinExistence type="predicted"/>
<dbReference type="AlphaFoldDB" id="A0A8J6DER2"/>
<evidence type="ECO:0000313" key="2">
    <source>
        <dbReference type="EMBL" id="KAG8506962.1"/>
    </source>
</evidence>
<gene>
    <name evidence="2" type="ORF">J0S82_017105</name>
</gene>
<organism evidence="2 3">
    <name type="scientific">Galemys pyrenaicus</name>
    <name type="common">Iberian desman</name>
    <name type="synonym">Pyrenean desman</name>
    <dbReference type="NCBI Taxonomy" id="202257"/>
    <lineage>
        <taxon>Eukaryota</taxon>
        <taxon>Metazoa</taxon>
        <taxon>Chordata</taxon>
        <taxon>Craniata</taxon>
        <taxon>Vertebrata</taxon>
        <taxon>Euteleostomi</taxon>
        <taxon>Mammalia</taxon>
        <taxon>Eutheria</taxon>
        <taxon>Laurasiatheria</taxon>
        <taxon>Eulipotyphla</taxon>
        <taxon>Talpidae</taxon>
        <taxon>Galemys</taxon>
    </lineage>
</organism>
<dbReference type="InterPro" id="IPR027813">
    <property type="entry name" value="DUF4642"/>
</dbReference>
<sequence>SQIKKNEDSENVPCADGGDCLAAGVKSNLGDHEKTHLTQTVDLNMPTRPGILVQRQSKEAVAIPTENKEDAEDEEGNKTKERQDAEDANKEDEEDHSLHKPSSASEKRPLKGVTFSKEVIVVDLGKESPTPRSYTREHKERK</sequence>
<evidence type="ECO:0000313" key="3">
    <source>
        <dbReference type="Proteomes" id="UP000700334"/>
    </source>
</evidence>
<feature type="compositionally biased region" description="Basic and acidic residues" evidence="1">
    <location>
        <begin position="76"/>
        <end position="88"/>
    </location>
</feature>
<dbReference type="Pfam" id="PF15484">
    <property type="entry name" value="DUF4642"/>
    <property type="match status" value="1"/>
</dbReference>
<dbReference type="EMBL" id="JAGFMF010012135">
    <property type="protein sequence ID" value="KAG8506962.1"/>
    <property type="molecule type" value="Genomic_DNA"/>
</dbReference>
<name>A0A8J6DER2_GALPY</name>